<evidence type="ECO:0000256" key="1">
    <source>
        <dbReference type="ARBA" id="ARBA00022679"/>
    </source>
</evidence>
<dbReference type="AlphaFoldDB" id="A0AAP8MTJ4"/>
<evidence type="ECO:0000313" key="3">
    <source>
        <dbReference type="EMBL" id="PMP05664.1"/>
    </source>
</evidence>
<evidence type="ECO:0000313" key="4">
    <source>
        <dbReference type="Proteomes" id="UP000235611"/>
    </source>
</evidence>
<reference evidence="4" key="1">
    <citation type="submission" date="2016-07" db="EMBL/GenBank/DDBJ databases">
        <title>Nontailed viruses are major unrecognized killers of bacteria in the ocean.</title>
        <authorList>
            <person name="Kauffman K."/>
            <person name="Hussain F."/>
            <person name="Yang J."/>
            <person name="Arevalo P."/>
            <person name="Brown J."/>
            <person name="Cutler M."/>
            <person name="Kelly L."/>
            <person name="Polz M.F."/>
        </authorList>
    </citation>
    <scope>NUCLEOTIDE SEQUENCE [LARGE SCALE GENOMIC DNA]</scope>
    <source>
        <strain evidence="4">10N.222.49.A5</strain>
    </source>
</reference>
<organism evidence="3 4">
    <name type="scientific">Vibrio breoganii</name>
    <dbReference type="NCBI Taxonomy" id="553239"/>
    <lineage>
        <taxon>Bacteria</taxon>
        <taxon>Pseudomonadati</taxon>
        <taxon>Pseudomonadota</taxon>
        <taxon>Gammaproteobacteria</taxon>
        <taxon>Vibrionales</taxon>
        <taxon>Vibrionaceae</taxon>
        <taxon>Vibrio</taxon>
    </lineage>
</organism>
<dbReference type="Pfam" id="PF00534">
    <property type="entry name" value="Glycos_transf_1"/>
    <property type="match status" value="1"/>
</dbReference>
<proteinExistence type="predicted"/>
<name>A0AAP8MTJ4_9VIBR</name>
<comment type="caution">
    <text evidence="3">The sequence shown here is derived from an EMBL/GenBank/DDBJ whole genome shotgun (WGS) entry which is preliminary data.</text>
</comment>
<accession>A0AAP8MTJ4</accession>
<dbReference type="PANTHER" id="PTHR46401">
    <property type="entry name" value="GLYCOSYLTRANSFERASE WBBK-RELATED"/>
    <property type="match status" value="1"/>
</dbReference>
<gene>
    <name evidence="3" type="ORF">BCS93_18520</name>
</gene>
<dbReference type="EMBL" id="MDBO01000136">
    <property type="protein sequence ID" value="PMP05664.1"/>
    <property type="molecule type" value="Genomic_DNA"/>
</dbReference>
<protein>
    <recommendedName>
        <fullName evidence="2">Glycosyl transferase family 1 domain-containing protein</fullName>
    </recommendedName>
</protein>
<keyword evidence="1" id="KW-0808">Transferase</keyword>
<feature type="domain" description="Glycosyl transferase family 1" evidence="2">
    <location>
        <begin position="25"/>
        <end position="169"/>
    </location>
</feature>
<dbReference type="PANTHER" id="PTHR46401:SF2">
    <property type="entry name" value="GLYCOSYLTRANSFERASE WBBK-RELATED"/>
    <property type="match status" value="1"/>
</dbReference>
<dbReference type="InterPro" id="IPR001296">
    <property type="entry name" value="Glyco_trans_1"/>
</dbReference>
<dbReference type="SUPFAM" id="SSF53756">
    <property type="entry name" value="UDP-Glycosyltransferase/glycogen phosphorylase"/>
    <property type="match status" value="1"/>
</dbReference>
<evidence type="ECO:0000259" key="2">
    <source>
        <dbReference type="Pfam" id="PF00534"/>
    </source>
</evidence>
<dbReference type="Gene3D" id="3.40.50.2000">
    <property type="entry name" value="Glycogen Phosphorylase B"/>
    <property type="match status" value="2"/>
</dbReference>
<dbReference type="GO" id="GO:0009103">
    <property type="term" value="P:lipopolysaccharide biosynthetic process"/>
    <property type="evidence" value="ECO:0007669"/>
    <property type="project" value="TreeGrafter"/>
</dbReference>
<sequence>MLDSKVAVSYNGLSSEWFAFPEVKIDRAYDILYVSNFAKHKGHLALLDALSASGNNFKVAFVGGDLGTLSEVQAKAENSSLEVDFYSALKEDELIRLYDSSKLFVFPSMLEGFGMPFVEARSRGLPVIANKLDVFLELSNIMGGTIIDTENGDLLRATIESVENEVEPSKSIARFKWDNIANEILDLDLNER</sequence>
<dbReference type="GO" id="GO:0016757">
    <property type="term" value="F:glycosyltransferase activity"/>
    <property type="evidence" value="ECO:0007669"/>
    <property type="project" value="InterPro"/>
</dbReference>
<dbReference type="Proteomes" id="UP000235611">
    <property type="component" value="Unassembled WGS sequence"/>
</dbReference>